<dbReference type="STRING" id="1802333.A3G03_01375"/>
<name>A0A1G2P796_9BACT</name>
<organism evidence="2 3">
    <name type="scientific">Candidatus Taylorbacteria bacterium RIFCSPLOWO2_12_FULL_44_15c</name>
    <dbReference type="NCBI Taxonomy" id="1802333"/>
    <lineage>
        <taxon>Bacteria</taxon>
        <taxon>Candidatus Tayloriibacteriota</taxon>
    </lineage>
</organism>
<feature type="region of interest" description="Disordered" evidence="1">
    <location>
        <begin position="1"/>
        <end position="24"/>
    </location>
</feature>
<sequence>MHEKPPNFIESQHDSKPEQKEENEMGKEVLLILKIIHHGERTKGGELTDYGREVTRQKAGEIVLPEVTGGKAVGSPFKPKESVKPPRSLETADIYVEELLRSGKIEKKYATRAKVANMVASL</sequence>
<evidence type="ECO:0000313" key="3">
    <source>
        <dbReference type="Proteomes" id="UP000176355"/>
    </source>
</evidence>
<evidence type="ECO:0000256" key="1">
    <source>
        <dbReference type="SAM" id="MobiDB-lite"/>
    </source>
</evidence>
<dbReference type="AlphaFoldDB" id="A0A1G2P796"/>
<accession>A0A1G2P796</accession>
<reference evidence="2 3" key="1">
    <citation type="journal article" date="2016" name="Nat. Commun.">
        <title>Thousands of microbial genomes shed light on interconnected biogeochemical processes in an aquifer system.</title>
        <authorList>
            <person name="Anantharaman K."/>
            <person name="Brown C.T."/>
            <person name="Hug L.A."/>
            <person name="Sharon I."/>
            <person name="Castelle C.J."/>
            <person name="Probst A.J."/>
            <person name="Thomas B.C."/>
            <person name="Singh A."/>
            <person name="Wilkins M.J."/>
            <person name="Karaoz U."/>
            <person name="Brodie E.L."/>
            <person name="Williams K.H."/>
            <person name="Hubbard S.S."/>
            <person name="Banfield J.F."/>
        </authorList>
    </citation>
    <scope>NUCLEOTIDE SEQUENCE [LARGE SCALE GENOMIC DNA]</scope>
</reference>
<gene>
    <name evidence="2" type="ORF">A3G03_01375</name>
</gene>
<proteinExistence type="predicted"/>
<dbReference type="EMBL" id="MHSL01000023">
    <property type="protein sequence ID" value="OHA43502.1"/>
    <property type="molecule type" value="Genomic_DNA"/>
</dbReference>
<comment type="caution">
    <text evidence="2">The sequence shown here is derived from an EMBL/GenBank/DDBJ whole genome shotgun (WGS) entry which is preliminary data.</text>
</comment>
<dbReference type="Proteomes" id="UP000176355">
    <property type="component" value="Unassembled WGS sequence"/>
</dbReference>
<evidence type="ECO:0000313" key="2">
    <source>
        <dbReference type="EMBL" id="OHA43502.1"/>
    </source>
</evidence>
<protein>
    <submittedName>
        <fullName evidence="2">Uncharacterized protein</fullName>
    </submittedName>
</protein>